<accession>A0A853DTU7</accession>
<proteinExistence type="predicted"/>
<dbReference type="PANTHER" id="PTHR33608">
    <property type="entry name" value="BLL2464 PROTEIN"/>
    <property type="match status" value="1"/>
</dbReference>
<evidence type="ECO:0000313" key="4">
    <source>
        <dbReference type="Proteomes" id="UP000521075"/>
    </source>
</evidence>
<dbReference type="InterPro" id="IPR002881">
    <property type="entry name" value="DUF58"/>
</dbReference>
<comment type="caution">
    <text evidence="3">The sequence shown here is derived from an EMBL/GenBank/DDBJ whole genome shotgun (WGS) entry which is preliminary data.</text>
</comment>
<organism evidence="3 4">
    <name type="scientific">Leifsonia naganoensis</name>
    <dbReference type="NCBI Taxonomy" id="150025"/>
    <lineage>
        <taxon>Bacteria</taxon>
        <taxon>Bacillati</taxon>
        <taxon>Actinomycetota</taxon>
        <taxon>Actinomycetes</taxon>
        <taxon>Micrococcales</taxon>
        <taxon>Microbacteriaceae</taxon>
        <taxon>Leifsonia</taxon>
    </lineage>
</organism>
<feature type="transmembrane region" description="Helical" evidence="1">
    <location>
        <begin position="32"/>
        <end position="60"/>
    </location>
</feature>
<gene>
    <name evidence="3" type="ORF">HNR14_003538</name>
</gene>
<reference evidence="3 4" key="1">
    <citation type="submission" date="2020-07" db="EMBL/GenBank/DDBJ databases">
        <title>Sequencing the genomes of 1000 actinobacteria strains.</title>
        <authorList>
            <person name="Klenk H.-P."/>
        </authorList>
    </citation>
    <scope>NUCLEOTIDE SEQUENCE [LARGE SCALE GENOMIC DNA]</scope>
    <source>
        <strain evidence="3 4">DSM 15166</strain>
    </source>
</reference>
<dbReference type="Proteomes" id="UP000521075">
    <property type="component" value="Unassembled WGS sequence"/>
</dbReference>
<keyword evidence="1" id="KW-0812">Transmembrane</keyword>
<dbReference type="RefSeq" id="WP_343064529.1">
    <property type="nucleotide sequence ID" value="NZ_BAAAHA010000002.1"/>
</dbReference>
<evidence type="ECO:0000256" key="1">
    <source>
        <dbReference type="SAM" id="Phobius"/>
    </source>
</evidence>
<dbReference type="EMBL" id="JACCHJ010000001">
    <property type="protein sequence ID" value="NYK11657.1"/>
    <property type="molecule type" value="Genomic_DNA"/>
</dbReference>
<dbReference type="AlphaFoldDB" id="A0A853DTU7"/>
<feature type="domain" description="DUF58" evidence="2">
    <location>
        <begin position="216"/>
        <end position="418"/>
    </location>
</feature>
<sequence>MTTPRAQSDTAQAAEAAAARGRWMRSPAQAGAALVALVCLAAAFLFGRVELVLIAAPLLLAALIDRARRPEEGAAVQLTATVASPAGEGRPSTVPVILTAAPASISQPDAVHLRLATADRAPVDVVLAPRSAARLRLEIEVRHSGPQRVLTAEARAIGADASWAGDPADSRPASIERVVRPVAVPIRSLPLPARLLGLTGQHVSARPGDGGEFRDVDRYRAGDRLRRIDWKATARRAQRPGELYVRRTTATSDAAVHLVLDARDDLPGEVADWAASYPRPGLRSLDIAREAAVSLAAAYAGMADRVGFDDLADAARALPPRAGARHRQAVQRAIETTAARGSVTDRIRIPRLAPGALVYVLSTFLDDQPVRLALAWRAAGHRVIAVDVLPALTTEELPARERIALRLVLAEREVRFERLRASGAERLVWASSERDVQLRRLSAPQRRATSGRPA</sequence>
<protein>
    <submittedName>
        <fullName evidence="3">Uncharacterized protein (DUF58 family)</fullName>
    </submittedName>
</protein>
<dbReference type="PANTHER" id="PTHR33608:SF14">
    <property type="entry name" value="POSSIBLE CONSERVED SECRETED PROTEIN"/>
    <property type="match status" value="1"/>
</dbReference>
<keyword evidence="4" id="KW-1185">Reference proteome</keyword>
<keyword evidence="1" id="KW-1133">Transmembrane helix</keyword>
<keyword evidence="1" id="KW-0472">Membrane</keyword>
<evidence type="ECO:0000259" key="2">
    <source>
        <dbReference type="Pfam" id="PF01882"/>
    </source>
</evidence>
<evidence type="ECO:0000313" key="3">
    <source>
        <dbReference type="EMBL" id="NYK11657.1"/>
    </source>
</evidence>
<name>A0A853DTU7_9MICO</name>
<dbReference type="Pfam" id="PF01882">
    <property type="entry name" value="DUF58"/>
    <property type="match status" value="1"/>
</dbReference>